<dbReference type="AlphaFoldDB" id="A0A0J8DFB3"/>
<feature type="chain" id="PRO_5039075365" description="Lipoprotein" evidence="1">
    <location>
        <begin position="20"/>
        <end position="178"/>
    </location>
</feature>
<organism evidence="2 3">
    <name type="scientific">Clostridium cylindrosporum DSM 605</name>
    <dbReference type="NCBI Taxonomy" id="1121307"/>
    <lineage>
        <taxon>Bacteria</taxon>
        <taxon>Bacillati</taxon>
        <taxon>Bacillota</taxon>
        <taxon>Clostridia</taxon>
        <taxon>Eubacteriales</taxon>
        <taxon>Clostridiaceae</taxon>
        <taxon>Clostridium</taxon>
    </lineage>
</organism>
<protein>
    <recommendedName>
        <fullName evidence="4">Lipoprotein</fullName>
    </recommendedName>
</protein>
<dbReference type="RefSeq" id="WP_048569599.1">
    <property type="nucleotide sequence ID" value="NZ_LFVU01000004.1"/>
</dbReference>
<dbReference type="PATRIC" id="fig|1121307.3.peg.2041"/>
<comment type="caution">
    <text evidence="2">The sequence shown here is derived from an EMBL/GenBank/DDBJ whole genome shotgun (WGS) entry which is preliminary data.</text>
</comment>
<proteinExistence type="predicted"/>
<name>A0A0J8DFB3_CLOCY</name>
<dbReference type="EMBL" id="LFVU01000004">
    <property type="protein sequence ID" value="KMT22868.1"/>
    <property type="molecule type" value="Genomic_DNA"/>
</dbReference>
<gene>
    <name evidence="2" type="ORF">CLCY_5c01070</name>
</gene>
<evidence type="ECO:0008006" key="4">
    <source>
        <dbReference type="Google" id="ProtNLM"/>
    </source>
</evidence>
<feature type="signal peptide" evidence="1">
    <location>
        <begin position="1"/>
        <end position="19"/>
    </location>
</feature>
<accession>A0A0J8DFB3</accession>
<evidence type="ECO:0000256" key="1">
    <source>
        <dbReference type="SAM" id="SignalP"/>
    </source>
</evidence>
<keyword evidence="1" id="KW-0732">Signal</keyword>
<sequence>MDKKAKGAIAALAAGSAVAGAVFLTKKVNAFLKEGRCKECGKKIDNELFTLYEPENMAYLSRDVVEAKYSEKGMVCPECFDSVYKTEIEAYERAIEGANKVKVYFKDFQGEIDYSQEVKKVSTECYENKEEAIYSIKTMAAYLDCDIIFDLEFATEIINDGKAKKVMYKAKGILAKSY</sequence>
<keyword evidence="3" id="KW-1185">Reference proteome</keyword>
<evidence type="ECO:0000313" key="3">
    <source>
        <dbReference type="Proteomes" id="UP000036756"/>
    </source>
</evidence>
<reference evidence="2 3" key="1">
    <citation type="submission" date="2015-06" db="EMBL/GenBank/DDBJ databases">
        <title>Draft genome sequence of the purine-degrading Clostridium cylindrosporum HC-1 (DSM 605).</title>
        <authorList>
            <person name="Poehlein A."/>
            <person name="Schiel-Bengelsdorf B."/>
            <person name="Bengelsdorf F."/>
            <person name="Daniel R."/>
            <person name="Duerre P."/>
        </authorList>
    </citation>
    <scope>NUCLEOTIDE SEQUENCE [LARGE SCALE GENOMIC DNA]</scope>
    <source>
        <strain evidence="2 3">DSM 605</strain>
    </source>
</reference>
<dbReference type="Proteomes" id="UP000036756">
    <property type="component" value="Unassembled WGS sequence"/>
</dbReference>
<evidence type="ECO:0000313" key="2">
    <source>
        <dbReference type="EMBL" id="KMT22868.1"/>
    </source>
</evidence>